<feature type="transmembrane region" description="Helical" evidence="5">
    <location>
        <begin position="373"/>
        <end position="394"/>
    </location>
</feature>
<feature type="transmembrane region" description="Helical" evidence="5">
    <location>
        <begin position="400"/>
        <end position="417"/>
    </location>
</feature>
<feature type="transmembrane region" description="Helical" evidence="5">
    <location>
        <begin position="125"/>
        <end position="146"/>
    </location>
</feature>
<dbReference type="GO" id="GO:0016020">
    <property type="term" value="C:membrane"/>
    <property type="evidence" value="ECO:0007669"/>
    <property type="project" value="UniProtKB-SubCell"/>
</dbReference>
<feature type="transmembrane region" description="Helical" evidence="5">
    <location>
        <begin position="42"/>
        <end position="58"/>
    </location>
</feature>
<keyword evidence="4 5" id="KW-0472">Membrane</keyword>
<feature type="transmembrane region" description="Helical" evidence="5">
    <location>
        <begin position="199"/>
        <end position="215"/>
    </location>
</feature>
<feature type="transmembrane region" description="Helical" evidence="5">
    <location>
        <begin position="245"/>
        <end position="267"/>
    </location>
</feature>
<dbReference type="Proteomes" id="UP000260943">
    <property type="component" value="Unassembled WGS sequence"/>
</dbReference>
<gene>
    <name evidence="7" type="ORF">DXC81_02495</name>
</gene>
<feature type="transmembrane region" description="Helical" evidence="5">
    <location>
        <begin position="221"/>
        <end position="238"/>
    </location>
</feature>
<evidence type="ECO:0000256" key="5">
    <source>
        <dbReference type="SAM" id="Phobius"/>
    </source>
</evidence>
<accession>A0A3E4QXV0</accession>
<keyword evidence="3 5" id="KW-1133">Transmembrane helix</keyword>
<comment type="caution">
    <text evidence="7">The sequence shown here is derived from an EMBL/GenBank/DDBJ whole genome shotgun (WGS) entry which is preliminary data.</text>
</comment>
<evidence type="ECO:0000259" key="6">
    <source>
        <dbReference type="Pfam" id="PF04932"/>
    </source>
</evidence>
<evidence type="ECO:0000256" key="4">
    <source>
        <dbReference type="ARBA" id="ARBA00023136"/>
    </source>
</evidence>
<protein>
    <submittedName>
        <fullName evidence="7">O-antigen ligase family protein</fullName>
    </submittedName>
</protein>
<evidence type="ECO:0000256" key="2">
    <source>
        <dbReference type="ARBA" id="ARBA00022692"/>
    </source>
</evidence>
<evidence type="ECO:0000256" key="1">
    <source>
        <dbReference type="ARBA" id="ARBA00004141"/>
    </source>
</evidence>
<dbReference type="PANTHER" id="PTHR37422">
    <property type="entry name" value="TEICHURONIC ACID BIOSYNTHESIS PROTEIN TUAE"/>
    <property type="match status" value="1"/>
</dbReference>
<feature type="transmembrane region" description="Helical" evidence="5">
    <location>
        <begin position="70"/>
        <end position="91"/>
    </location>
</feature>
<feature type="transmembrane region" description="Helical" evidence="5">
    <location>
        <begin position="17"/>
        <end position="36"/>
    </location>
</feature>
<dbReference type="Pfam" id="PF04932">
    <property type="entry name" value="Wzy_C"/>
    <property type="match status" value="1"/>
</dbReference>
<keyword evidence="2 5" id="KW-0812">Transmembrane</keyword>
<feature type="transmembrane region" description="Helical" evidence="5">
    <location>
        <begin position="175"/>
        <end position="192"/>
    </location>
</feature>
<evidence type="ECO:0000256" key="3">
    <source>
        <dbReference type="ARBA" id="ARBA00022989"/>
    </source>
</evidence>
<comment type="subcellular location">
    <subcellularLocation>
        <location evidence="1">Membrane</location>
        <topology evidence="1">Multi-pass membrane protein</topology>
    </subcellularLocation>
</comment>
<sequence>MTDKQVGNMNSESQNRLMLRIIILCFASYCFFPQFIPEKIQLGLVLLGTFFAMAYSFKRGFLTEVKLQSISLLLVWVLFSLFALVSCLTHHGLRPELTLALVLFAIVMLFASIGTGWIDETVWICVMLLSVYSISTIVLCVFPDLYAPIKAAFFPMEVNATDYRSGLTTHYSNNGTYNALGFIIASCSFLFFKNRPKHKIIGVLALVFFVALFLTTKRAHLMFSIVAVLFVYLASSSNKGRFGKALLVAVITLGAIEVASAYIPAIADTIARFTETFAANNLDDVDSGRHLLWDFALSGWERSPIFGNGWTTYFYVWADGFTTTIFAHNELYNLLYETGIVGAAFAILLICASLFFTLYLSIKSNSIECSGHLKTSLCLQVFALIYGFSSGSLFGSQYYFMPYLLAVGMTVSVSLDLRASMPSKLSANNKEVSSIG</sequence>
<name>A0A3E4QXV0_9ACTN</name>
<dbReference type="EMBL" id="QSRJ01000002">
    <property type="protein sequence ID" value="RGL11673.1"/>
    <property type="molecule type" value="Genomic_DNA"/>
</dbReference>
<dbReference type="AlphaFoldDB" id="A0A3E4QXV0"/>
<keyword evidence="7" id="KW-0436">Ligase</keyword>
<dbReference type="GO" id="GO:0016874">
    <property type="term" value="F:ligase activity"/>
    <property type="evidence" value="ECO:0007669"/>
    <property type="project" value="UniProtKB-KW"/>
</dbReference>
<evidence type="ECO:0000313" key="7">
    <source>
        <dbReference type="EMBL" id="RGL11673.1"/>
    </source>
</evidence>
<evidence type="ECO:0000313" key="8">
    <source>
        <dbReference type="Proteomes" id="UP000260943"/>
    </source>
</evidence>
<dbReference type="InterPro" id="IPR007016">
    <property type="entry name" value="O-antigen_ligase-rel_domated"/>
</dbReference>
<dbReference type="InterPro" id="IPR051533">
    <property type="entry name" value="WaaL-like"/>
</dbReference>
<organism evidence="7 8">
    <name type="scientific">Collinsella tanakaei</name>
    <dbReference type="NCBI Taxonomy" id="626935"/>
    <lineage>
        <taxon>Bacteria</taxon>
        <taxon>Bacillati</taxon>
        <taxon>Actinomycetota</taxon>
        <taxon>Coriobacteriia</taxon>
        <taxon>Coriobacteriales</taxon>
        <taxon>Coriobacteriaceae</taxon>
        <taxon>Collinsella</taxon>
    </lineage>
</organism>
<proteinExistence type="predicted"/>
<dbReference type="PANTHER" id="PTHR37422:SF13">
    <property type="entry name" value="LIPOPOLYSACCHARIDE BIOSYNTHESIS PROTEIN PA4999-RELATED"/>
    <property type="match status" value="1"/>
</dbReference>
<reference evidence="7 8" key="1">
    <citation type="submission" date="2018-08" db="EMBL/GenBank/DDBJ databases">
        <title>A genome reference for cultivated species of the human gut microbiota.</title>
        <authorList>
            <person name="Zou Y."/>
            <person name="Xue W."/>
            <person name="Luo G."/>
        </authorList>
    </citation>
    <scope>NUCLEOTIDE SEQUENCE [LARGE SCALE GENOMIC DNA]</scope>
    <source>
        <strain evidence="7 8">TF08-14</strain>
    </source>
</reference>
<feature type="transmembrane region" description="Helical" evidence="5">
    <location>
        <begin position="97"/>
        <end position="118"/>
    </location>
</feature>
<feature type="domain" description="O-antigen ligase-related" evidence="6">
    <location>
        <begin position="204"/>
        <end position="346"/>
    </location>
</feature>
<feature type="transmembrane region" description="Helical" evidence="5">
    <location>
        <begin position="340"/>
        <end position="361"/>
    </location>
</feature>